<evidence type="ECO:0000313" key="4">
    <source>
        <dbReference type="EMBL" id="CDJ36606.1"/>
    </source>
</evidence>
<dbReference type="GO" id="GO:0004519">
    <property type="term" value="F:endonuclease activity"/>
    <property type="evidence" value="ECO:0007669"/>
    <property type="project" value="UniProtKB-KW"/>
</dbReference>
<dbReference type="InterPro" id="IPR036691">
    <property type="entry name" value="Endo/exonu/phosph_ase_sf"/>
</dbReference>
<feature type="compositionally biased region" description="Basic and acidic residues" evidence="2">
    <location>
        <begin position="143"/>
        <end position="153"/>
    </location>
</feature>
<dbReference type="OrthoDB" id="387657at2759"/>
<proteinExistence type="inferred from homology"/>
<keyword evidence="4" id="KW-0540">Nuclease</keyword>
<dbReference type="Proteomes" id="UP000030744">
    <property type="component" value="Unassembled WGS sequence"/>
</dbReference>
<feature type="compositionally biased region" description="Polar residues" evidence="2">
    <location>
        <begin position="534"/>
        <end position="553"/>
    </location>
</feature>
<dbReference type="GO" id="GO:0004767">
    <property type="term" value="F:sphingomyelin phosphodiesterase activity"/>
    <property type="evidence" value="ECO:0007669"/>
    <property type="project" value="InterPro"/>
</dbReference>
<sequence>MEDSTIDSKPGQGDSLGRAGFTNVDATADILVPSSQTAVEAKASYPTPAVGSGGFSNSAFCRIDGSGSGGGRASSRCCSVVAADHSSGGTPVQRLFCADPLHASTICVGSFEQQTNSSVPGVAAGELPELCTASETGALAPLRRTETDVEDKTPNPLLQREYREGGDGGAEEGTACVEGEHRGGPTDTPSTSRGRSGGCVGATQTPGKDASNLPDAQPAASGVEAAAPSGGVSWTQSEGRAYQARLDELVLLSFNAGLLEYKLCGLRVYQNPPFTQRRLHHIPAALLSTGADIICLQEVYGDNHADFIIESTRHKLPFVGRRTSGGRFSLHNGLMVLSKYPIVHTQFHKFEDVTYIERCFASKGMLEVAVDVPSIGVIAIFNIHLASGAVDPESRYVEDVRAAEIRQLLKACDAAADRGHVPLVIGDLNAAPHLCASNYKCFVERGWRDCWLHVHGHQRHLLQHHLLHQQQLLEEQQLDDQGIELHDRHIRRDLFVRVRRQRRMKLRRGPEVEALQPPPQAPPQVAPASAHTKAMQQSHISSSQATSPRIPTVSSDADSSDAEREQKQQLLGQRHRQAGFLPRRNGGSREQSMGGSSSTVQRGSNCSFGGTTNYTSNLEAGRSSPADTSRDFSRGGSLELCSNSSSDATAAGPRRPQRRSKSALGGRIDDEEEIQPARGLLGGYFGRAGGGVQLPLAFELPAAAAWAHREFFLTAKRRLIEQQQKWLGGGDKAPVLDVRLSLSAPQQHQRGVDATPLASDCSLASCSTALTAARSGDTALLPAKAWRSGFIAAAPVDNQWPNDGADGTVADWLLSDTDEETESGESRDAVIHCAPEDDRVSSTSCSRRDFTWDPENPLNSIGPHAGCHGLRCDYVFLPPHQFAGGLYPFLPVAADILMRDPRVLVDACCFGCFGEVMLVTLSDHYAVRITLRRSTDTDIADFWGSCAAEAAALRSAAATARDQRAADQAASLQAND</sequence>
<feature type="compositionally biased region" description="Polar residues" evidence="2">
    <location>
        <begin position="588"/>
        <end position="618"/>
    </location>
</feature>
<protein>
    <submittedName>
        <fullName evidence="4">Endonuclease/exonuclease/phosphatase domain-containing protein, putative</fullName>
    </submittedName>
</protein>
<dbReference type="InterPro" id="IPR038772">
    <property type="entry name" value="Sph/SMPD2-like"/>
</dbReference>
<dbReference type="Pfam" id="PF03372">
    <property type="entry name" value="Exo_endo_phos"/>
    <property type="match status" value="1"/>
</dbReference>
<evidence type="ECO:0000256" key="1">
    <source>
        <dbReference type="ARBA" id="ARBA00006335"/>
    </source>
</evidence>
<dbReference type="InterPro" id="IPR005135">
    <property type="entry name" value="Endo/exonuclease/phosphatase"/>
</dbReference>
<dbReference type="AlphaFoldDB" id="U6KII2"/>
<name>U6KII2_9EIME</name>
<comment type="similarity">
    <text evidence="1">Belongs to the neutral sphingomyelinase family.</text>
</comment>
<accession>U6KII2</accession>
<dbReference type="RefSeq" id="XP_037878894.1">
    <property type="nucleotide sequence ID" value="XM_038023040.1"/>
</dbReference>
<reference evidence="4" key="2">
    <citation type="submission" date="2013-10" db="EMBL/GenBank/DDBJ databases">
        <authorList>
            <person name="Aslett M."/>
        </authorList>
    </citation>
    <scope>NUCLEOTIDE SEQUENCE [LARGE SCALE GENOMIC DNA]</scope>
    <source>
        <strain evidence="4">Houghton</strain>
    </source>
</reference>
<keyword evidence="4" id="KW-0378">Hydrolase</keyword>
<feature type="region of interest" description="Disordered" evidence="2">
    <location>
        <begin position="507"/>
        <end position="671"/>
    </location>
</feature>
<reference evidence="4" key="1">
    <citation type="submission" date="2013-10" db="EMBL/GenBank/DDBJ databases">
        <title>Genomic analysis of the causative agents of coccidiosis in chickens.</title>
        <authorList>
            <person name="Reid A.J."/>
            <person name="Blake D."/>
            <person name="Billington K."/>
            <person name="Browne H."/>
            <person name="Dunn M."/>
            <person name="Hung S."/>
            <person name="Kawahara F."/>
            <person name="Miranda-Saavedra D."/>
            <person name="Mourier T."/>
            <person name="Nagra H."/>
            <person name="Otto T.D."/>
            <person name="Rawlings N."/>
            <person name="Sanchez A."/>
            <person name="Sanders M."/>
            <person name="Subramaniam C."/>
            <person name="Tay Y."/>
            <person name="Dear P."/>
            <person name="Doerig C."/>
            <person name="Gruber A."/>
            <person name="Parkinson J."/>
            <person name="Shirley M."/>
            <person name="Wan K.L."/>
            <person name="Berriman M."/>
            <person name="Tomley F."/>
            <person name="Pain A."/>
        </authorList>
    </citation>
    <scope>NUCLEOTIDE SEQUENCE [LARGE SCALE GENOMIC DNA]</scope>
    <source>
        <strain evidence="4">Houghton</strain>
    </source>
</reference>
<evidence type="ECO:0000313" key="5">
    <source>
        <dbReference type="Proteomes" id="UP000030744"/>
    </source>
</evidence>
<dbReference type="PANTHER" id="PTHR16320">
    <property type="entry name" value="SPHINGOMYELINASE FAMILY MEMBER"/>
    <property type="match status" value="1"/>
</dbReference>
<gene>
    <name evidence="4" type="ORF">EMH_0066010</name>
</gene>
<dbReference type="SUPFAM" id="SSF56219">
    <property type="entry name" value="DNase I-like"/>
    <property type="match status" value="1"/>
</dbReference>
<dbReference type="VEuPathDB" id="ToxoDB:EMH_0066010"/>
<organism evidence="4 5">
    <name type="scientific">Eimeria mitis</name>
    <dbReference type="NCBI Taxonomy" id="44415"/>
    <lineage>
        <taxon>Eukaryota</taxon>
        <taxon>Sar</taxon>
        <taxon>Alveolata</taxon>
        <taxon>Apicomplexa</taxon>
        <taxon>Conoidasida</taxon>
        <taxon>Coccidia</taxon>
        <taxon>Eucoccidiorida</taxon>
        <taxon>Eimeriorina</taxon>
        <taxon>Eimeriidae</taxon>
        <taxon>Eimeria</taxon>
    </lineage>
</organism>
<keyword evidence="5" id="KW-1185">Reference proteome</keyword>
<dbReference type="Gene3D" id="3.60.10.10">
    <property type="entry name" value="Endonuclease/exonuclease/phosphatase"/>
    <property type="match status" value="1"/>
</dbReference>
<evidence type="ECO:0000259" key="3">
    <source>
        <dbReference type="Pfam" id="PF03372"/>
    </source>
</evidence>
<dbReference type="EMBL" id="HG736379">
    <property type="protein sequence ID" value="CDJ36606.1"/>
    <property type="molecule type" value="Genomic_DNA"/>
</dbReference>
<keyword evidence="4" id="KW-0255">Endonuclease</keyword>
<feature type="region of interest" description="Disordered" evidence="2">
    <location>
        <begin position="138"/>
        <end position="233"/>
    </location>
</feature>
<dbReference type="GeneID" id="60404197"/>
<dbReference type="GO" id="GO:0004527">
    <property type="term" value="F:exonuclease activity"/>
    <property type="evidence" value="ECO:0007669"/>
    <property type="project" value="UniProtKB-KW"/>
</dbReference>
<feature type="compositionally biased region" description="Pro residues" evidence="2">
    <location>
        <begin position="516"/>
        <end position="525"/>
    </location>
</feature>
<keyword evidence="4" id="KW-0269">Exonuclease</keyword>
<dbReference type="PANTHER" id="PTHR16320:SF23">
    <property type="entry name" value="SPHINGOMYELINASE C 1"/>
    <property type="match status" value="1"/>
</dbReference>
<evidence type="ECO:0000256" key="2">
    <source>
        <dbReference type="SAM" id="MobiDB-lite"/>
    </source>
</evidence>
<feature type="domain" description="Endonuclease/exonuclease/phosphatase" evidence="3">
    <location>
        <begin position="275"/>
        <end position="433"/>
    </location>
</feature>